<keyword evidence="2" id="KW-1185">Reference proteome</keyword>
<dbReference type="Proteomes" id="UP000326671">
    <property type="component" value="Unassembled WGS sequence"/>
</dbReference>
<dbReference type="InterPro" id="IPR022258">
    <property type="entry name" value="Flagellar_operon_YvyF"/>
</dbReference>
<name>A0A5J5HM35_9BACI</name>
<dbReference type="AlphaFoldDB" id="A0A5J5HM35"/>
<gene>
    <name evidence="1" type="ORF">F4V44_16245</name>
</gene>
<evidence type="ECO:0000313" key="2">
    <source>
        <dbReference type="Proteomes" id="UP000326671"/>
    </source>
</evidence>
<organism evidence="1 2">
    <name type="scientific">Niallia endozanthoxylica</name>
    <dbReference type="NCBI Taxonomy" id="2036016"/>
    <lineage>
        <taxon>Bacteria</taxon>
        <taxon>Bacillati</taxon>
        <taxon>Bacillota</taxon>
        <taxon>Bacilli</taxon>
        <taxon>Bacillales</taxon>
        <taxon>Bacillaceae</taxon>
        <taxon>Niallia</taxon>
    </lineage>
</organism>
<evidence type="ECO:0000313" key="1">
    <source>
        <dbReference type="EMBL" id="KAA9022061.1"/>
    </source>
</evidence>
<accession>A0A5J5HM35</accession>
<reference evidence="1 2" key="1">
    <citation type="submission" date="2019-09" db="EMBL/GenBank/DDBJ databases">
        <title>Whole genome sequences of isolates from the Mars Exploration Rovers.</title>
        <authorList>
            <person name="Seuylemezian A."/>
            <person name="Vaishampayan P."/>
        </authorList>
    </citation>
    <scope>NUCLEOTIDE SEQUENCE [LARGE SCALE GENOMIC DNA]</scope>
    <source>
        <strain evidence="1 2">MER_TA_151</strain>
    </source>
</reference>
<dbReference type="EMBL" id="VYKL01000025">
    <property type="protein sequence ID" value="KAA9022061.1"/>
    <property type="molecule type" value="Genomic_DNA"/>
</dbReference>
<proteinExistence type="predicted"/>
<protein>
    <submittedName>
        <fullName evidence="1">Uncharacterized protein</fullName>
    </submittedName>
</protein>
<sequence>MVPDVINCPSCEKLTVKNKFRDVCEECYKAEEKIFDKVYRYMRKRENRAATIPQIIEATGVEEELLLKFIKNGRLKQAQFPNLGYPCDKCGGIIHSGKLCGNCAKELRTELELHEKEEIRKQEIMERERNRTYLSGKNKED</sequence>
<dbReference type="OrthoDB" id="1739831at2"/>
<dbReference type="RefSeq" id="WP_150441056.1">
    <property type="nucleotide sequence ID" value="NZ_VYKL01000025.1"/>
</dbReference>
<comment type="caution">
    <text evidence="1">The sequence shown here is derived from an EMBL/GenBank/DDBJ whole genome shotgun (WGS) entry which is preliminary data.</text>
</comment>
<dbReference type="NCBIfam" id="TIGR03826">
    <property type="entry name" value="YvyF"/>
    <property type="match status" value="1"/>
</dbReference>